<sequence length="99" mass="11101">MYNHISINKLLYSVCGRRAALPKNNLPSTCNSSRANKTAGLPCLRKTLRKTLRRSTPPTLKRPSTCRCSSFWSSPTRASTDASVLRWRFKTAATRARTS</sequence>
<evidence type="ECO:0000313" key="2">
    <source>
        <dbReference type="Proteomes" id="UP000204470"/>
    </source>
</evidence>
<reference evidence="1" key="1">
    <citation type="submission" date="2006-05" db="EMBL/GenBank/DDBJ databases">
        <authorList>
            <person name="Nie Z.M."/>
            <person name="Zhang Z.F."/>
            <person name="Wang D."/>
            <person name="He P.A."/>
            <person name="Jiang C.Y."/>
            <person name="Song L."/>
            <person name="Chen F."/>
            <person name="Xu J."/>
            <person name="Yang L."/>
            <person name="Yu L.L."/>
            <person name="Chen J."/>
            <person name="Lv Z.B."/>
            <person name="Wu X.F."/>
            <person name="Zhang Y.Z."/>
        </authorList>
    </citation>
    <scope>NUCLEOTIDE SEQUENCE</scope>
    <source>
        <strain evidence="1">Zhenjiang</strain>
    </source>
</reference>
<dbReference type="Proteomes" id="UP000204470">
    <property type="component" value="Segment"/>
</dbReference>
<keyword evidence="2" id="KW-1185">Reference proteome</keyword>
<organism evidence="1 2">
    <name type="scientific">Antheraea pernyi nuclear polyhedrosis virus</name>
    <name type="common">ApNPV</name>
    <dbReference type="NCBI Taxonomy" id="161494"/>
    <lineage>
        <taxon>Viruses</taxon>
        <taxon>Viruses incertae sedis</taxon>
        <taxon>Naldaviricetes</taxon>
        <taxon>Lefavirales</taxon>
        <taxon>Baculoviridae</taxon>
        <taxon>Alphabaculovirus</taxon>
        <taxon>Alphabaculovirus anpernyi</taxon>
    </lineage>
</organism>
<evidence type="ECO:0000313" key="1">
    <source>
        <dbReference type="EMBL" id="ABF50375.1"/>
    </source>
</evidence>
<organismHost>
    <name type="scientific">Antheraea pernyi</name>
    <name type="common">Chinese oak silk moth</name>
    <name type="synonym">Bombyx pernyi</name>
    <dbReference type="NCBI Taxonomy" id="7119"/>
</organismHost>
<reference evidence="1" key="2">
    <citation type="submission" date="2006-11" db="EMBL/GenBank/DDBJ databases">
        <title>Sequence and Organization of the Antheraea pernyi Nucleopolyhedrovirus Genome.</title>
        <authorList>
            <consortium name="Biotechnology Research Institute"/>
            <consortium name="National Key facility for Crop Gene Resources and Genetic Improvement"/>
            <consortium name="Chinese Academy of Agricultural Sciences"/>
            <consortium name="Beijing 100081"/>
            <consortium name="China"/>
            <person name="Nie Z.M."/>
            <person name="Zhang Z.F."/>
            <person name="Wang D."/>
            <person name="He P.A."/>
            <person name="Jiang C.Y."/>
            <person name="Song L."/>
            <person name="Chen F."/>
            <person name="Xu J."/>
            <person name="Yang L."/>
            <person name="Yu L.L."/>
            <person name="Chen J."/>
            <person name="Lv Z.B."/>
            <person name="Wu X.F."/>
            <person name="Zhang Y.Z."/>
        </authorList>
    </citation>
    <scope>NUCLEOTIDE SEQUENCE</scope>
    <source>
        <strain evidence="1">Zhenjiang</strain>
    </source>
</reference>
<protein>
    <submittedName>
        <fullName evidence="1">Uncharacterized protein</fullName>
    </submittedName>
</protein>
<accession>Q1HH73</accession>
<name>Q1HH73_NPVAP</name>
<dbReference type="EMBL" id="DQ486030">
    <property type="protein sequence ID" value="ABF50375.1"/>
    <property type="molecule type" value="Genomic_DNA"/>
</dbReference>
<proteinExistence type="predicted"/>